<name>A0A444D7S4_ENSVE</name>
<evidence type="ECO:0000256" key="1">
    <source>
        <dbReference type="SAM" id="MobiDB-lite"/>
    </source>
</evidence>
<accession>A0A444D7S4</accession>
<organism evidence="2">
    <name type="scientific">Ensete ventricosum</name>
    <name type="common">Abyssinian banana</name>
    <name type="synonym">Musa ensete</name>
    <dbReference type="NCBI Taxonomy" id="4639"/>
    <lineage>
        <taxon>Eukaryota</taxon>
        <taxon>Viridiplantae</taxon>
        <taxon>Streptophyta</taxon>
        <taxon>Embryophyta</taxon>
        <taxon>Tracheophyta</taxon>
        <taxon>Spermatophyta</taxon>
        <taxon>Magnoliopsida</taxon>
        <taxon>Liliopsida</taxon>
        <taxon>Zingiberales</taxon>
        <taxon>Musaceae</taxon>
        <taxon>Ensete</taxon>
    </lineage>
</organism>
<dbReference type="EMBL" id="KV875499">
    <property type="protein sequence ID" value="RZR71160.1"/>
    <property type="molecule type" value="Genomic_DNA"/>
</dbReference>
<gene>
    <name evidence="2" type="ORF">BHM03_00003927</name>
</gene>
<dbReference type="Proteomes" id="UP000290560">
    <property type="component" value="Unassembled WGS sequence"/>
</dbReference>
<evidence type="ECO:0000313" key="2">
    <source>
        <dbReference type="EMBL" id="RZR71160.1"/>
    </source>
</evidence>
<reference evidence="2" key="1">
    <citation type="journal article" date="2018" name="Data Brief">
        <title>Genome sequence data from 17 accessions of Ensete ventricosum, a staple food crop for millions in Ethiopia.</title>
        <authorList>
            <person name="Yemataw Z."/>
            <person name="Muzemil S."/>
            <person name="Ambachew D."/>
            <person name="Tripathi L."/>
            <person name="Tesfaye K."/>
            <person name="Chala A."/>
            <person name="Farbos A."/>
            <person name="O'Neill P."/>
            <person name="Moore K."/>
            <person name="Grant M."/>
            <person name="Studholme D.J."/>
        </authorList>
    </citation>
    <scope>NUCLEOTIDE SEQUENCE [LARGE SCALE GENOMIC DNA]</scope>
    <source>
        <tissue evidence="2">Leaf</tissue>
    </source>
</reference>
<protein>
    <submittedName>
        <fullName evidence="2">Uncharacterized protein</fullName>
    </submittedName>
</protein>
<feature type="region of interest" description="Disordered" evidence="1">
    <location>
        <begin position="1"/>
        <end position="29"/>
    </location>
</feature>
<feature type="compositionally biased region" description="Polar residues" evidence="1">
    <location>
        <begin position="1"/>
        <end position="14"/>
    </location>
</feature>
<sequence>MAQATVVESNSNSLPPGAANSGMTKKRKTPSELRVHFFRNPPFLFLHIITPWKKREDIHISLILMAMHMWQGEQLKRRNAQLTGEQVLPPLLASDR</sequence>
<dbReference type="AlphaFoldDB" id="A0A444D7S4"/>
<proteinExistence type="predicted"/>